<dbReference type="SUPFAM" id="SSF55781">
    <property type="entry name" value="GAF domain-like"/>
    <property type="match status" value="1"/>
</dbReference>
<keyword evidence="2 5" id="KW-0418">Kinase</keyword>
<sequence length="519" mass="54609">MGEHGDVTDRTDGLIDARARIAGLLDSAADGAEELSLRAILQRLVRVACRRTGAGYGLLDFGAANGRDTGRFIAAAGGAAAGSGVLRPEDLVASWDNTASGQAAGGAGILRLPVRTRRALYAYLYLADLHPEAGIGSQAEESAGDLAGLAGAAIDSAWRRRHWLASIMELPRRLPREGDVLRLITEQALNAGHAELVLAAAPTSGGGLRCRAAAGTNRELYVGRDLPAADRPADSFPATDRPILGTSVHWLGPAHPASARCALVPLHLPGEPPGLLLLFRSPGAEDFSPVDLDMAAAFSEQAALTVELARAERLREAHALSAERDRLAGELNDLVIQRLFAAGLGLQSLRRFANEDEARQRISALTSEIDHAITELRAAIYALAPEPADAEPLSRQILRTISDTPPASGLRTTVDLSGDLDAASASPAADHLLSVLRHALAHAAKTGDIADLRVSAALQDRLLRLGLETNGPAIGLTALAAQTGAARHTLHMTKTADNTTRLEWAIPWTPDAAEDPLRD</sequence>
<evidence type="ECO:0000256" key="1">
    <source>
        <dbReference type="ARBA" id="ARBA00022679"/>
    </source>
</evidence>
<evidence type="ECO:0000313" key="6">
    <source>
        <dbReference type="Proteomes" id="UP001209654"/>
    </source>
</evidence>
<protein>
    <submittedName>
        <fullName evidence="5">Histidine kinase</fullName>
    </submittedName>
</protein>
<dbReference type="Gene3D" id="6.10.250.2870">
    <property type="match status" value="1"/>
</dbReference>
<comment type="caution">
    <text evidence="5">The sequence shown here is derived from an EMBL/GenBank/DDBJ whole genome shotgun (WGS) entry which is preliminary data.</text>
</comment>
<feature type="domain" description="Signal transduction histidine kinase subgroup 3 dimerisation and phosphoacceptor" evidence="4">
    <location>
        <begin position="323"/>
        <end position="386"/>
    </location>
</feature>
<dbReference type="PANTHER" id="PTHR24421:SF61">
    <property type="entry name" value="OXYGEN SENSOR HISTIDINE KINASE NREB"/>
    <property type="match status" value="1"/>
</dbReference>
<keyword evidence="3" id="KW-0902">Two-component regulatory system</keyword>
<evidence type="ECO:0000259" key="4">
    <source>
        <dbReference type="Pfam" id="PF07730"/>
    </source>
</evidence>
<dbReference type="Proteomes" id="UP001209654">
    <property type="component" value="Unassembled WGS sequence"/>
</dbReference>
<reference evidence="5 6" key="1">
    <citation type="journal article" date="2023" name="Int. J. Syst. Evol. Microbiol.">
        <title>Arthrobacter mangrovi sp. nov., an actinobacterium isolated from the rhizosphere of a mangrove.</title>
        <authorList>
            <person name="Hamada M."/>
            <person name="Saitou S."/>
            <person name="Enomoto N."/>
            <person name="Nanri K."/>
            <person name="Hidaka K."/>
            <person name="Miura T."/>
            <person name="Tamura T."/>
        </authorList>
    </citation>
    <scope>NUCLEOTIDE SEQUENCE [LARGE SCALE GENOMIC DNA]</scope>
    <source>
        <strain evidence="5 6">NBRC 112813</strain>
    </source>
</reference>
<accession>A0ABQ5MXR6</accession>
<dbReference type="InterPro" id="IPR011712">
    <property type="entry name" value="Sig_transdc_His_kin_sub3_dim/P"/>
</dbReference>
<proteinExistence type="predicted"/>
<dbReference type="GO" id="GO:0016301">
    <property type="term" value="F:kinase activity"/>
    <property type="evidence" value="ECO:0007669"/>
    <property type="project" value="UniProtKB-KW"/>
</dbReference>
<dbReference type="Pfam" id="PF07730">
    <property type="entry name" value="HisKA_3"/>
    <property type="match status" value="1"/>
</dbReference>
<keyword evidence="6" id="KW-1185">Reference proteome</keyword>
<gene>
    <name evidence="5" type="primary">devS</name>
    <name evidence="5" type="ORF">AHIS1636_31980</name>
</gene>
<keyword evidence="1" id="KW-0808">Transferase</keyword>
<dbReference type="PANTHER" id="PTHR24421">
    <property type="entry name" value="NITRATE/NITRITE SENSOR PROTEIN NARX-RELATED"/>
    <property type="match status" value="1"/>
</dbReference>
<name>A0ABQ5MXR6_9MICC</name>
<dbReference type="InterPro" id="IPR050482">
    <property type="entry name" value="Sensor_HK_TwoCompSys"/>
</dbReference>
<dbReference type="EMBL" id="BRVS01000022">
    <property type="protein sequence ID" value="GLB68756.1"/>
    <property type="molecule type" value="Genomic_DNA"/>
</dbReference>
<dbReference type="InterPro" id="IPR029016">
    <property type="entry name" value="GAF-like_dom_sf"/>
</dbReference>
<dbReference type="Gene3D" id="3.30.450.40">
    <property type="match status" value="1"/>
</dbReference>
<evidence type="ECO:0000313" key="5">
    <source>
        <dbReference type="EMBL" id="GLB68756.1"/>
    </source>
</evidence>
<organism evidence="5 6">
    <name type="scientific">Arthrobacter mangrovi</name>
    <dbReference type="NCBI Taxonomy" id="2966350"/>
    <lineage>
        <taxon>Bacteria</taxon>
        <taxon>Bacillati</taxon>
        <taxon>Actinomycetota</taxon>
        <taxon>Actinomycetes</taxon>
        <taxon>Micrococcales</taxon>
        <taxon>Micrococcaceae</taxon>
        <taxon>Arthrobacter</taxon>
    </lineage>
</organism>
<evidence type="ECO:0000256" key="2">
    <source>
        <dbReference type="ARBA" id="ARBA00022777"/>
    </source>
</evidence>
<evidence type="ECO:0000256" key="3">
    <source>
        <dbReference type="ARBA" id="ARBA00023012"/>
    </source>
</evidence>